<feature type="domain" description="ABC transporter" evidence="9">
    <location>
        <begin position="59"/>
        <end position="293"/>
    </location>
</feature>
<dbReference type="InterPro" id="IPR047817">
    <property type="entry name" value="ABC2_TM_bact-type"/>
</dbReference>
<evidence type="ECO:0000256" key="4">
    <source>
        <dbReference type="ARBA" id="ARBA00022840"/>
    </source>
</evidence>
<dbReference type="GO" id="GO:0016020">
    <property type="term" value="C:membrane"/>
    <property type="evidence" value="ECO:0007669"/>
    <property type="project" value="UniProtKB-SubCell"/>
</dbReference>
<protein>
    <submittedName>
        <fullName evidence="11">ABC transporter G family member 23</fullName>
    </submittedName>
</protein>
<dbReference type="InterPro" id="IPR027417">
    <property type="entry name" value="P-loop_NTPase"/>
</dbReference>
<evidence type="ECO:0000259" key="10">
    <source>
        <dbReference type="PROSITE" id="PS51012"/>
    </source>
</evidence>
<accession>A0A1D2N160</accession>
<evidence type="ECO:0000313" key="12">
    <source>
        <dbReference type="Proteomes" id="UP000094527"/>
    </source>
</evidence>
<dbReference type="InterPro" id="IPR003439">
    <property type="entry name" value="ABC_transporter-like_ATP-bd"/>
</dbReference>
<dbReference type="AlphaFoldDB" id="A0A1D2N160"/>
<dbReference type="OrthoDB" id="10255969at2759"/>
<dbReference type="GO" id="GO:0005524">
    <property type="term" value="F:ATP binding"/>
    <property type="evidence" value="ECO:0007669"/>
    <property type="project" value="UniProtKB-KW"/>
</dbReference>
<dbReference type="EMBL" id="LJIJ01000303">
    <property type="protein sequence ID" value="ODM99037.1"/>
    <property type="molecule type" value="Genomic_DNA"/>
</dbReference>
<proteinExistence type="predicted"/>
<feature type="transmembrane region" description="Helical" evidence="8">
    <location>
        <begin position="742"/>
        <end position="764"/>
    </location>
</feature>
<organism evidence="11 12">
    <name type="scientific">Orchesella cincta</name>
    <name type="common">Springtail</name>
    <name type="synonym">Podura cincta</name>
    <dbReference type="NCBI Taxonomy" id="48709"/>
    <lineage>
        <taxon>Eukaryota</taxon>
        <taxon>Metazoa</taxon>
        <taxon>Ecdysozoa</taxon>
        <taxon>Arthropoda</taxon>
        <taxon>Hexapoda</taxon>
        <taxon>Collembola</taxon>
        <taxon>Entomobryomorpha</taxon>
        <taxon>Entomobryoidea</taxon>
        <taxon>Orchesellidae</taxon>
        <taxon>Orchesellinae</taxon>
        <taxon>Orchesella</taxon>
    </lineage>
</organism>
<keyword evidence="2 8" id="KW-0812">Transmembrane</keyword>
<evidence type="ECO:0000256" key="1">
    <source>
        <dbReference type="ARBA" id="ARBA00004141"/>
    </source>
</evidence>
<dbReference type="STRING" id="48709.A0A1D2N160"/>
<evidence type="ECO:0000256" key="3">
    <source>
        <dbReference type="ARBA" id="ARBA00022741"/>
    </source>
</evidence>
<feature type="transmembrane region" description="Helical" evidence="8">
    <location>
        <begin position="661"/>
        <end position="684"/>
    </location>
</feature>
<feature type="domain" description="ABC transmembrane type-2" evidence="10">
    <location>
        <begin position="615"/>
        <end position="855"/>
    </location>
</feature>
<keyword evidence="5 8" id="KW-1133">Transmembrane helix</keyword>
<evidence type="ECO:0000259" key="9">
    <source>
        <dbReference type="PROSITE" id="PS50893"/>
    </source>
</evidence>
<feature type="transmembrane region" description="Helical" evidence="8">
    <location>
        <begin position="714"/>
        <end position="736"/>
    </location>
</feature>
<evidence type="ECO:0000313" key="11">
    <source>
        <dbReference type="EMBL" id="ODM99037.1"/>
    </source>
</evidence>
<comment type="caution">
    <text evidence="11">The sequence shown here is derived from an EMBL/GenBank/DDBJ whole genome shotgun (WGS) entry which is preliminary data.</text>
</comment>
<evidence type="ECO:0000256" key="7">
    <source>
        <dbReference type="SAM" id="MobiDB-lite"/>
    </source>
</evidence>
<feature type="region of interest" description="Disordered" evidence="7">
    <location>
        <begin position="25"/>
        <end position="48"/>
    </location>
</feature>
<dbReference type="PANTHER" id="PTHR43038">
    <property type="entry name" value="ATP-BINDING CASSETTE, SUB-FAMILY H, MEMBER 1"/>
    <property type="match status" value="1"/>
</dbReference>
<dbReference type="SUPFAM" id="SSF52540">
    <property type="entry name" value="P-loop containing nucleoside triphosphate hydrolases"/>
    <property type="match status" value="1"/>
</dbReference>
<dbReference type="GO" id="GO:0016887">
    <property type="term" value="F:ATP hydrolysis activity"/>
    <property type="evidence" value="ECO:0007669"/>
    <property type="project" value="InterPro"/>
</dbReference>
<dbReference type="CDD" id="cd03230">
    <property type="entry name" value="ABC_DR_subfamily_A"/>
    <property type="match status" value="1"/>
</dbReference>
<dbReference type="PROSITE" id="PS00211">
    <property type="entry name" value="ABC_TRANSPORTER_1"/>
    <property type="match status" value="1"/>
</dbReference>
<dbReference type="GO" id="GO:0140359">
    <property type="term" value="F:ABC-type transporter activity"/>
    <property type="evidence" value="ECO:0007669"/>
    <property type="project" value="InterPro"/>
</dbReference>
<dbReference type="PANTHER" id="PTHR43038:SF3">
    <property type="entry name" value="ABC TRANSPORTER G FAMILY MEMBER 20 ISOFORM X1"/>
    <property type="match status" value="1"/>
</dbReference>
<dbReference type="PROSITE" id="PS50893">
    <property type="entry name" value="ABC_TRANSPORTER_2"/>
    <property type="match status" value="1"/>
</dbReference>
<sequence length="857" mass="93744">MKTTGAIVPQAHLDFKNKLTTITTSNGLPPTPIPRFFPDGNKMSGIGNLERRPREKDAIAVRNAWKKFGKGEKATQILSDLTMTVKEGTIYTLLGSSGCGKTTLLSCIVGITQLDNGDCRIFGTKPSTPGCGIPGPKVGYMPQEIAIYGEFTIRESMLYFGRINGMTSEQIEERMAFLIKFLHLPPSHRFVRSLSGGQARRVSFAISILHQPKLLILDEPTVGVDPILRKSIWSHLKELVETGRTTVVITTHYIDEASEANRIGLMRNGRLLAEDSPSRLLNDFECVKLEDVFFKLCQRDTSPGGPGREEPIIIIGSDISSDDDTTDTSLGTVSGSGSEDSNNNNNIVLSSKPSVISKELLSSTSESAIPITFTTTNPVHEQETTMSPMPKNFDHLPPLSPAFMINTTSSSKSSRNSPTFSPPPETTHHSNSKQPNYPSWRIFEDFSGYCNRMRALLLKNFLCMWRNIGFVLFIFCLPALQAVLFCLAIGGDPTNLPVGIVNLEVGEDALCVSTPHLPCSLGNMSCDFVKLLPHDGTLSINVFGSEDEAEVEARKGNVWGYIVIPKNFSEGLLEKGTTLMETGGVGTGGGASLVGGANIKMHLDMTSQQIDFAIQKAVFKTFERFSEKIMSDCGLNETVDAPKSRYLEPIYGTANSNFREFMAPGIILSIIFFMSVALTGSAFITERKEGMLKRTLVSGVTTGEIITAHMLTQYVTMAGQTLLVLVVMIWAFNVTIEGSTCLAVLLTLAQGTCGMAYGFLISCVCTEERNAIQMALGSFYPNLLLSGVVWPFESMPLLVRQMAAYLPQTMACEAMRSIFSRGWAFTHPKVWSGFAVSIGWSVVFWILALILAKSKKK</sequence>
<evidence type="ECO:0000256" key="2">
    <source>
        <dbReference type="ARBA" id="ARBA00022692"/>
    </source>
</evidence>
<dbReference type="PROSITE" id="PS51012">
    <property type="entry name" value="ABC_TM2"/>
    <property type="match status" value="1"/>
</dbReference>
<dbReference type="InterPro" id="IPR017871">
    <property type="entry name" value="ABC_transporter-like_CS"/>
</dbReference>
<dbReference type="Proteomes" id="UP000094527">
    <property type="component" value="Unassembled WGS sequence"/>
</dbReference>
<name>A0A1D2N160_ORCCI</name>
<feature type="transmembrane region" description="Helical" evidence="8">
    <location>
        <begin position="830"/>
        <end position="852"/>
    </location>
</feature>
<feature type="transmembrane region" description="Helical" evidence="8">
    <location>
        <begin position="468"/>
        <end position="490"/>
    </location>
</feature>
<dbReference type="Gene3D" id="3.40.50.300">
    <property type="entry name" value="P-loop containing nucleotide triphosphate hydrolases"/>
    <property type="match status" value="1"/>
</dbReference>
<evidence type="ECO:0000256" key="5">
    <source>
        <dbReference type="ARBA" id="ARBA00022989"/>
    </source>
</evidence>
<dbReference type="OMA" id="FLKICHE"/>
<feature type="compositionally biased region" description="Low complexity" evidence="7">
    <location>
        <begin position="407"/>
        <end position="419"/>
    </location>
</feature>
<dbReference type="InterPro" id="IPR003593">
    <property type="entry name" value="AAA+_ATPase"/>
</dbReference>
<dbReference type="SMART" id="SM00382">
    <property type="entry name" value="AAA"/>
    <property type="match status" value="1"/>
</dbReference>
<gene>
    <name evidence="11" type="ORF">Ocin01_07631</name>
</gene>
<evidence type="ECO:0000256" key="6">
    <source>
        <dbReference type="ARBA" id="ARBA00023136"/>
    </source>
</evidence>
<reference evidence="11 12" key="1">
    <citation type="journal article" date="2016" name="Genome Biol. Evol.">
        <title>Gene Family Evolution Reflects Adaptation to Soil Environmental Stressors in the Genome of the Collembolan Orchesella cincta.</title>
        <authorList>
            <person name="Faddeeva-Vakhrusheva A."/>
            <person name="Derks M.F."/>
            <person name="Anvar S.Y."/>
            <person name="Agamennone V."/>
            <person name="Suring W."/>
            <person name="Smit S."/>
            <person name="van Straalen N.M."/>
            <person name="Roelofs D."/>
        </authorList>
    </citation>
    <scope>NUCLEOTIDE SEQUENCE [LARGE SCALE GENOMIC DNA]</scope>
    <source>
        <tissue evidence="11">Mixed pool</tissue>
    </source>
</reference>
<dbReference type="Pfam" id="PF00005">
    <property type="entry name" value="ABC_tran"/>
    <property type="match status" value="1"/>
</dbReference>
<comment type="subcellular location">
    <subcellularLocation>
        <location evidence="1">Membrane</location>
        <topology evidence="1">Multi-pass membrane protein</topology>
    </subcellularLocation>
</comment>
<feature type="region of interest" description="Disordered" evidence="7">
    <location>
        <begin position="317"/>
        <end position="346"/>
    </location>
</feature>
<dbReference type="Pfam" id="PF12698">
    <property type="entry name" value="ABC2_membrane_3"/>
    <property type="match status" value="1"/>
</dbReference>
<feature type="compositionally biased region" description="Low complexity" evidence="7">
    <location>
        <begin position="327"/>
        <end position="346"/>
    </location>
</feature>
<keyword evidence="3" id="KW-0547">Nucleotide-binding</keyword>
<evidence type="ECO:0000256" key="8">
    <source>
        <dbReference type="SAM" id="Phobius"/>
    </source>
</evidence>
<dbReference type="InterPro" id="IPR013525">
    <property type="entry name" value="ABC2_TM"/>
</dbReference>
<feature type="region of interest" description="Disordered" evidence="7">
    <location>
        <begin position="407"/>
        <end position="434"/>
    </location>
</feature>
<keyword evidence="4" id="KW-0067">ATP-binding</keyword>
<keyword evidence="12" id="KW-1185">Reference proteome</keyword>
<keyword evidence="6 8" id="KW-0472">Membrane</keyword>
<feature type="transmembrane region" description="Helical" evidence="8">
    <location>
        <begin position="771"/>
        <end position="792"/>
    </location>
</feature>